<evidence type="ECO:0000313" key="4">
    <source>
        <dbReference type="Proteomes" id="UP000612893"/>
    </source>
</evidence>
<dbReference type="InterPro" id="IPR023631">
    <property type="entry name" value="Amidase_dom"/>
</dbReference>
<comment type="caution">
    <text evidence="3">The sequence shown here is derived from an EMBL/GenBank/DDBJ whole genome shotgun (WGS) entry which is preliminary data.</text>
</comment>
<dbReference type="RefSeq" id="WP_338202359.1">
    <property type="nucleotide sequence ID" value="NZ_JAEKNR010000136.1"/>
</dbReference>
<feature type="domain" description="Amidase" evidence="2">
    <location>
        <begin position="27"/>
        <end position="451"/>
    </location>
</feature>
<evidence type="ECO:0000313" key="3">
    <source>
        <dbReference type="EMBL" id="MBJ7599022.1"/>
    </source>
</evidence>
<proteinExistence type="inferred from homology"/>
<dbReference type="GO" id="GO:0003824">
    <property type="term" value="F:catalytic activity"/>
    <property type="evidence" value="ECO:0007669"/>
    <property type="project" value="InterPro"/>
</dbReference>
<dbReference type="InterPro" id="IPR000120">
    <property type="entry name" value="Amidase"/>
</dbReference>
<dbReference type="Proteomes" id="UP000612893">
    <property type="component" value="Unassembled WGS sequence"/>
</dbReference>
<comment type="similarity">
    <text evidence="1">Belongs to the amidase family.</text>
</comment>
<evidence type="ECO:0000256" key="1">
    <source>
        <dbReference type="ARBA" id="ARBA00009199"/>
    </source>
</evidence>
<dbReference type="AlphaFoldDB" id="A0A934K1Z5"/>
<gene>
    <name evidence="3" type="ORF">JF922_13190</name>
</gene>
<dbReference type="PANTHER" id="PTHR11895">
    <property type="entry name" value="TRANSAMIDASE"/>
    <property type="match status" value="1"/>
</dbReference>
<sequence>MRAEELTGLTIEQAARLLRSRTISSVELTQATLDRIQALEGRLHAFITVTSDLAVAQARRAEREIARGDYRGPLHGIPVTLKDLYWTRGIRTTAGSKILADFVPDRDATATARLAAAGAVLVGKANMHEFAIGATTENPFYGTCHNPWNLEHIPGGSSGGSAAAVAAGLGLASLGSCTGGSIRIPAAFCGIVGLKPTYGLVPRTGIVPNSSSLDHGGPMTRTAADAAAVLEAIAGADGSDPSAVTARLTGMRSIRRRSLQGLRVGVPRNYYFDVVDPEVDALVRAAITELRKLGATVTSVTVPDVELSLDTCVVVAWSECANQHRRWLLSRPHDYGADTLDYLTGALLYRATDYVQAQRVRARIRHSVREVFRRIDVIVSPTGVIPASPIGQTEFEIDERSVPVLSVMARITCIANLTGEPAVSVPCGFTKAGLPVGLQIHGRALEDATVLRVAHAYEQATGWTSRTPPLDLD</sequence>
<dbReference type="Gene3D" id="3.90.1300.10">
    <property type="entry name" value="Amidase signature (AS) domain"/>
    <property type="match status" value="1"/>
</dbReference>
<keyword evidence="4" id="KW-1185">Reference proteome</keyword>
<evidence type="ECO:0000259" key="2">
    <source>
        <dbReference type="Pfam" id="PF01425"/>
    </source>
</evidence>
<dbReference type="SUPFAM" id="SSF75304">
    <property type="entry name" value="Amidase signature (AS) enzymes"/>
    <property type="match status" value="1"/>
</dbReference>
<dbReference type="InterPro" id="IPR036928">
    <property type="entry name" value="AS_sf"/>
</dbReference>
<accession>A0A934K1Z5</accession>
<reference evidence="3" key="1">
    <citation type="submission" date="2020-10" db="EMBL/GenBank/DDBJ databases">
        <title>Ca. Dormibacterota MAGs.</title>
        <authorList>
            <person name="Montgomery K."/>
        </authorList>
    </citation>
    <scope>NUCLEOTIDE SEQUENCE [LARGE SCALE GENOMIC DNA]</scope>
    <source>
        <strain evidence="3">SC8812_S17_10</strain>
    </source>
</reference>
<name>A0A934K1Z5_9BACT</name>
<dbReference type="EMBL" id="JAEKNR010000136">
    <property type="protein sequence ID" value="MBJ7599022.1"/>
    <property type="molecule type" value="Genomic_DNA"/>
</dbReference>
<dbReference type="Pfam" id="PF01425">
    <property type="entry name" value="Amidase"/>
    <property type="match status" value="1"/>
</dbReference>
<dbReference type="PANTHER" id="PTHR11895:SF7">
    <property type="entry name" value="GLUTAMYL-TRNA(GLN) AMIDOTRANSFERASE SUBUNIT A, MITOCHONDRIAL"/>
    <property type="match status" value="1"/>
</dbReference>
<protein>
    <recommendedName>
        <fullName evidence="2">Amidase domain-containing protein</fullName>
    </recommendedName>
</protein>
<organism evidence="3 4">
    <name type="scientific">Candidatus Nephthysia bennettiae</name>
    <dbReference type="NCBI Taxonomy" id="3127016"/>
    <lineage>
        <taxon>Bacteria</taxon>
        <taxon>Bacillati</taxon>
        <taxon>Candidatus Dormiibacterota</taxon>
        <taxon>Candidatus Dormibacteria</taxon>
        <taxon>Candidatus Dormibacterales</taxon>
        <taxon>Candidatus Dormibacteraceae</taxon>
        <taxon>Candidatus Nephthysia</taxon>
    </lineage>
</organism>